<comment type="subcellular location">
    <subcellularLocation>
        <location evidence="1">Membrane</location>
        <topology evidence="1">Multi-pass membrane protein</topology>
    </subcellularLocation>
</comment>
<keyword evidence="3 6" id="KW-0812">Transmembrane</keyword>
<accession>A0A5P1E5A0</accession>
<evidence type="ECO:0000256" key="6">
    <source>
        <dbReference type="SAM" id="Phobius"/>
    </source>
</evidence>
<feature type="transmembrane region" description="Helical" evidence="6">
    <location>
        <begin position="181"/>
        <end position="203"/>
    </location>
</feature>
<feature type="transmembrane region" description="Helical" evidence="6">
    <location>
        <begin position="215"/>
        <end position="234"/>
    </location>
</feature>
<reference evidence="8" key="1">
    <citation type="journal article" date="2017" name="Nat. Commun.">
        <title>The asparagus genome sheds light on the origin and evolution of a young Y chromosome.</title>
        <authorList>
            <person name="Harkess A."/>
            <person name="Zhou J."/>
            <person name="Xu C."/>
            <person name="Bowers J.E."/>
            <person name="Van der Hulst R."/>
            <person name="Ayyampalayam S."/>
            <person name="Mercati F."/>
            <person name="Riccardi P."/>
            <person name="McKain M.R."/>
            <person name="Kakrana A."/>
            <person name="Tang H."/>
            <person name="Ray J."/>
            <person name="Groenendijk J."/>
            <person name="Arikit S."/>
            <person name="Mathioni S.M."/>
            <person name="Nakano M."/>
            <person name="Shan H."/>
            <person name="Telgmann-Rauber A."/>
            <person name="Kanno A."/>
            <person name="Yue Z."/>
            <person name="Chen H."/>
            <person name="Li W."/>
            <person name="Chen Y."/>
            <person name="Xu X."/>
            <person name="Zhang Y."/>
            <person name="Luo S."/>
            <person name="Chen H."/>
            <person name="Gao J."/>
            <person name="Mao Z."/>
            <person name="Pires J.C."/>
            <person name="Luo M."/>
            <person name="Kudrna D."/>
            <person name="Wing R.A."/>
            <person name="Meyers B.C."/>
            <person name="Yi K."/>
            <person name="Kong H."/>
            <person name="Lavrijsen P."/>
            <person name="Sunseri F."/>
            <person name="Falavigna A."/>
            <person name="Ye Y."/>
            <person name="Leebens-Mack J.H."/>
            <person name="Chen G."/>
        </authorList>
    </citation>
    <scope>NUCLEOTIDE SEQUENCE [LARGE SCALE GENOMIC DNA]</scope>
    <source>
        <strain evidence="8">cv. DH0086</strain>
    </source>
</reference>
<dbReference type="OrthoDB" id="8904098at2759"/>
<keyword evidence="5 6" id="KW-0472">Membrane</keyword>
<organism evidence="7 8">
    <name type="scientific">Asparagus officinalis</name>
    <name type="common">Garden asparagus</name>
    <dbReference type="NCBI Taxonomy" id="4686"/>
    <lineage>
        <taxon>Eukaryota</taxon>
        <taxon>Viridiplantae</taxon>
        <taxon>Streptophyta</taxon>
        <taxon>Embryophyta</taxon>
        <taxon>Tracheophyta</taxon>
        <taxon>Spermatophyta</taxon>
        <taxon>Magnoliopsida</taxon>
        <taxon>Liliopsida</taxon>
        <taxon>Asparagales</taxon>
        <taxon>Asparagaceae</taxon>
        <taxon>Asparagoideae</taxon>
        <taxon>Asparagus</taxon>
    </lineage>
</organism>
<feature type="transmembrane region" description="Helical" evidence="6">
    <location>
        <begin position="480"/>
        <end position="500"/>
    </location>
</feature>
<dbReference type="GO" id="GO:0016020">
    <property type="term" value="C:membrane"/>
    <property type="evidence" value="ECO:0007669"/>
    <property type="project" value="UniProtKB-SubCell"/>
</dbReference>
<feature type="transmembrane region" description="Helical" evidence="6">
    <location>
        <begin position="64"/>
        <end position="82"/>
    </location>
</feature>
<dbReference type="PANTHER" id="PTHR11654">
    <property type="entry name" value="OLIGOPEPTIDE TRANSPORTER-RELATED"/>
    <property type="match status" value="1"/>
</dbReference>
<proteinExistence type="inferred from homology"/>
<evidence type="ECO:0000313" key="7">
    <source>
        <dbReference type="EMBL" id="ONK57811.1"/>
    </source>
</evidence>
<keyword evidence="8" id="KW-1185">Reference proteome</keyword>
<dbReference type="Gramene" id="ONK57811">
    <property type="protein sequence ID" value="ONK57811"/>
    <property type="gene ID" value="A4U43_C09F4330"/>
</dbReference>
<dbReference type="GO" id="GO:0022857">
    <property type="term" value="F:transmembrane transporter activity"/>
    <property type="evidence" value="ECO:0007669"/>
    <property type="project" value="InterPro"/>
</dbReference>
<evidence type="ECO:0008006" key="9">
    <source>
        <dbReference type="Google" id="ProtNLM"/>
    </source>
</evidence>
<dbReference type="Gene3D" id="1.20.1250.20">
    <property type="entry name" value="MFS general substrate transporter like domains"/>
    <property type="match status" value="1"/>
</dbReference>
<evidence type="ECO:0000256" key="2">
    <source>
        <dbReference type="ARBA" id="ARBA00005982"/>
    </source>
</evidence>
<dbReference type="InterPro" id="IPR000109">
    <property type="entry name" value="POT_fam"/>
</dbReference>
<feature type="transmembrane region" description="Helical" evidence="6">
    <location>
        <begin position="357"/>
        <end position="379"/>
    </location>
</feature>
<feature type="transmembrane region" description="Helical" evidence="6">
    <location>
        <begin position="400"/>
        <end position="420"/>
    </location>
</feature>
<sequence>METQSFVDWRGNPIDKKKHGGVRAAFFTQLMVTMTTTAYIPTSFNLVSYLHNTMHTGVAKSSTMTTNFAGFSYAFTLLGAFLSDSHISRFKTMLVFGPLEILGYGLLALQAYCPSLHPPPCETSGQLNDCQQVRGSNLVLLYIGLYTVAVGEGCMKACLASFGGDQFDSKDPVESRLQSSFFNWFTFGISVGGFTGLILIVWLENNKGWDYSFGVSALLFLIGLLVLASGFPLYRNQKPKGSPLTRILQVFVAAFRKRNLARPETLKELQQEEEEEALDREKPSHSKCLRFLDKACIDQGKSGAWSLCTPSQVEETKILLRMVPIFLICVLNYTPLFLLISFSVQQGNTMNTKVGKIHISPATLFVIPTAFQMVILVVYDRFFVPFARRITGYSRGITPLQRIGIGHVALTAATGVAAIVERKRLEIVGEKGLEDPGTGVTMSVLWLTAQILFIGINNATTFAGLLEFFNSEASGGIKSFASALFWCTLGLGSLMGTFQVDIVNKVTRHGAEGRGWLEGDTLNRSRLDLFYWFLFAHGGVSFLIYLYCAKRYTYRCDPRVNNVRNAYLHCPNPPEDDERVSM</sequence>
<gene>
    <name evidence="7" type="ORF">A4U43_C09F4330</name>
</gene>
<feature type="transmembrane region" description="Helical" evidence="6">
    <location>
        <begin position="325"/>
        <end position="345"/>
    </location>
</feature>
<evidence type="ECO:0000256" key="4">
    <source>
        <dbReference type="ARBA" id="ARBA00022989"/>
    </source>
</evidence>
<dbReference type="EMBL" id="CM007389">
    <property type="protein sequence ID" value="ONK57811.1"/>
    <property type="molecule type" value="Genomic_DNA"/>
</dbReference>
<feature type="transmembrane region" description="Helical" evidence="6">
    <location>
        <begin position="529"/>
        <end position="549"/>
    </location>
</feature>
<evidence type="ECO:0000256" key="5">
    <source>
        <dbReference type="ARBA" id="ARBA00023136"/>
    </source>
</evidence>
<feature type="transmembrane region" description="Helical" evidence="6">
    <location>
        <begin position="21"/>
        <end position="44"/>
    </location>
</feature>
<feature type="transmembrane region" description="Helical" evidence="6">
    <location>
        <begin position="139"/>
        <end position="160"/>
    </location>
</feature>
<dbReference type="AlphaFoldDB" id="A0A5P1E5A0"/>
<dbReference type="OMA" id="CKEAHGW"/>
<comment type="similarity">
    <text evidence="2">Belongs to the major facilitator superfamily. Proton-dependent oligopeptide transporter (POT/PTR) (TC 2.A.17) family.</text>
</comment>
<dbReference type="Pfam" id="PF00854">
    <property type="entry name" value="PTR2"/>
    <property type="match status" value="1"/>
</dbReference>
<feature type="transmembrane region" description="Helical" evidence="6">
    <location>
        <begin position="94"/>
        <end position="112"/>
    </location>
</feature>
<name>A0A5P1E5A0_ASPOF</name>
<dbReference type="Proteomes" id="UP000243459">
    <property type="component" value="Chromosome 9"/>
</dbReference>
<dbReference type="SUPFAM" id="SSF103473">
    <property type="entry name" value="MFS general substrate transporter"/>
    <property type="match status" value="1"/>
</dbReference>
<evidence type="ECO:0000256" key="1">
    <source>
        <dbReference type="ARBA" id="ARBA00004141"/>
    </source>
</evidence>
<evidence type="ECO:0000313" key="8">
    <source>
        <dbReference type="Proteomes" id="UP000243459"/>
    </source>
</evidence>
<feature type="transmembrane region" description="Helical" evidence="6">
    <location>
        <begin position="440"/>
        <end position="468"/>
    </location>
</feature>
<evidence type="ECO:0000256" key="3">
    <source>
        <dbReference type="ARBA" id="ARBA00022692"/>
    </source>
</evidence>
<dbReference type="InterPro" id="IPR036259">
    <property type="entry name" value="MFS_trans_sf"/>
</dbReference>
<protein>
    <recommendedName>
        <fullName evidence="9">Major facilitator superfamily (MFS) profile domain-containing protein</fullName>
    </recommendedName>
</protein>
<keyword evidence="4 6" id="KW-1133">Transmembrane helix</keyword>